<protein>
    <recommendedName>
        <fullName evidence="3">BRCT domain-containing protein</fullName>
    </recommendedName>
</protein>
<feature type="domain" description="BRCT" evidence="3">
    <location>
        <begin position="15"/>
        <end position="90"/>
    </location>
</feature>
<keyword evidence="5" id="KW-1185">Reference proteome</keyword>
<dbReference type="GO" id="GO:0007095">
    <property type="term" value="P:mitotic G2 DNA damage checkpoint signaling"/>
    <property type="evidence" value="ECO:0007669"/>
    <property type="project" value="TreeGrafter"/>
</dbReference>
<reference evidence="4" key="1">
    <citation type="journal article" date="2020" name="bioRxiv">
        <title>Whole genome comparisons of ergot fungi reveals the divergence and evolution of species within the genus Claviceps are the result of varying mechanisms driving genome evolution and host range expansion.</title>
        <authorList>
            <person name="Wyka S.A."/>
            <person name="Mondo S.J."/>
            <person name="Liu M."/>
            <person name="Dettman J."/>
            <person name="Nalam V."/>
            <person name="Broders K.D."/>
        </authorList>
    </citation>
    <scope>NUCLEOTIDE SEQUENCE</scope>
    <source>
        <strain evidence="4">CCC 602</strain>
    </source>
</reference>
<comment type="caution">
    <text evidence="4">The sequence shown here is derived from an EMBL/GenBank/DDBJ whole genome shotgun (WGS) entry which is preliminary data.</text>
</comment>
<evidence type="ECO:0000259" key="3">
    <source>
        <dbReference type="PROSITE" id="PS50172"/>
    </source>
</evidence>
<feature type="domain" description="BRCT" evidence="3">
    <location>
        <begin position="134"/>
        <end position="215"/>
    </location>
</feature>
<keyword evidence="1" id="KW-0677">Repeat</keyword>
<dbReference type="SMART" id="SM00292">
    <property type="entry name" value="BRCT"/>
    <property type="match status" value="4"/>
</dbReference>
<feature type="domain" description="BRCT" evidence="3">
    <location>
        <begin position="444"/>
        <end position="530"/>
    </location>
</feature>
<dbReference type="Gene3D" id="3.40.50.10190">
    <property type="entry name" value="BRCT domain"/>
    <property type="match status" value="4"/>
</dbReference>
<dbReference type="SUPFAM" id="SSF52113">
    <property type="entry name" value="BRCT domain"/>
    <property type="match status" value="4"/>
</dbReference>
<dbReference type="AlphaFoldDB" id="A0A9P7N9P0"/>
<evidence type="ECO:0000256" key="2">
    <source>
        <dbReference type="SAM" id="MobiDB-lite"/>
    </source>
</evidence>
<dbReference type="PANTHER" id="PTHR13561">
    <property type="entry name" value="DNA REPLICATION REGULATOR DPB11-RELATED"/>
    <property type="match status" value="1"/>
</dbReference>
<name>A0A9P7N9P0_9HYPO</name>
<feature type="region of interest" description="Disordered" evidence="2">
    <location>
        <begin position="228"/>
        <end position="316"/>
    </location>
</feature>
<dbReference type="GO" id="GO:0006270">
    <property type="term" value="P:DNA replication initiation"/>
    <property type="evidence" value="ECO:0007669"/>
    <property type="project" value="TreeGrafter"/>
</dbReference>
<dbReference type="GO" id="GO:0033314">
    <property type="term" value="P:mitotic DNA replication checkpoint signaling"/>
    <property type="evidence" value="ECO:0007669"/>
    <property type="project" value="TreeGrafter"/>
</dbReference>
<feature type="compositionally biased region" description="Basic and acidic residues" evidence="2">
    <location>
        <begin position="717"/>
        <end position="734"/>
    </location>
</feature>
<sequence length="876" mass="95093">MASLQPVDDERPSIDPAEPLRGIIACCTSIPPDQRTEIAARVEELGGLHKYDLTPDVTHLIVGDYDTPKYRHVARERPDIKAMDAAWIEEMAHLWKNDDDIDFVALEKKHQLKALEKCGSESPSPLGGQSAGRQSLLICLTGFGEQRDDIASRIQANGGRYTGDLTRRCTHLIVGKPEGKKYAAAKSWNIHTVTLNWLDQSIERGMILEETKFDPLLPAEEQGLGAWVKRDPSTLGKRSRLSASNGTEERGARKLRKTASMKLSSQRNNLWGDILGRSSSKEHSCSNEPTGVEAAAGAPSPPQPPQPDHATPDPTIRQPQLLERLGTTQNEGILARCIFAIDGFNDKRHTVLEDTITTLGGSVASSLREVAMTPASTGHSQQQSHRFLVVPQMSAACSRPKLPSEDVEMVTEFFLERCLHSKQFTHPSQHVLGRPFPVFPIPGFSDLIVCSAAFTGLELSQIARSISQLGAKFDEEFRRTTSVLVCRSLSAMRKDKLKYALEWGVPIVAADWLWECISTGVNVPMDSFIFPELRDRYETRLPPERKARELLSHSTTATTTTNPRPGGSSRPKTMGGFDVSAFEEDSSEEAPNSDEGAEALRAKRGLSGRELTNSADFLPANGRPDGVSGKKKDTPLAELSGAQLNKSPSPPKHVTIPTGRTRSAPFSVETLEKPTKPSRGPSAPPPDLSTEAAAAKDDPTGGGGGGARVSGEGGEEEERKKEEAARQQRKESERQALSSKLSDLIQATTGPVSSNDSNSLAQAASARPRRRQLLGRAISNVSNGSSAASHNGEGTGSGSRQMMTDSLRAAVAEDDDLKEQEAQPPATQLEYADPDAMQMKQEIMNRMMGVTSHDAKSATVHTLTETVVGGRSLRKR</sequence>
<feature type="compositionally biased region" description="Gly residues" evidence="2">
    <location>
        <begin position="700"/>
        <end position="712"/>
    </location>
</feature>
<dbReference type="PROSITE" id="PS50172">
    <property type="entry name" value="BRCT"/>
    <property type="match status" value="3"/>
</dbReference>
<dbReference type="OrthoDB" id="251770at2759"/>
<feature type="compositionally biased region" description="Acidic residues" evidence="2">
    <location>
        <begin position="581"/>
        <end position="597"/>
    </location>
</feature>
<feature type="region of interest" description="Disordered" evidence="2">
    <location>
        <begin position="545"/>
        <end position="834"/>
    </location>
</feature>
<gene>
    <name evidence="4" type="ORF">E4U43_000763</name>
</gene>
<dbReference type="Pfam" id="PF00533">
    <property type="entry name" value="BRCT"/>
    <property type="match status" value="1"/>
</dbReference>
<proteinExistence type="predicted"/>
<dbReference type="InterPro" id="IPR001357">
    <property type="entry name" value="BRCT_dom"/>
</dbReference>
<dbReference type="Proteomes" id="UP000748025">
    <property type="component" value="Unassembled WGS sequence"/>
</dbReference>
<dbReference type="EMBL" id="SRPW01001235">
    <property type="protein sequence ID" value="KAG6004303.1"/>
    <property type="molecule type" value="Genomic_DNA"/>
</dbReference>
<dbReference type="Pfam" id="PF12738">
    <property type="entry name" value="PTCB-BRCT"/>
    <property type="match status" value="2"/>
</dbReference>
<organism evidence="4 5">
    <name type="scientific">Claviceps pusilla</name>
    <dbReference type="NCBI Taxonomy" id="123648"/>
    <lineage>
        <taxon>Eukaryota</taxon>
        <taxon>Fungi</taxon>
        <taxon>Dikarya</taxon>
        <taxon>Ascomycota</taxon>
        <taxon>Pezizomycotina</taxon>
        <taxon>Sordariomycetes</taxon>
        <taxon>Hypocreomycetidae</taxon>
        <taxon>Hypocreales</taxon>
        <taxon>Clavicipitaceae</taxon>
        <taxon>Claviceps</taxon>
    </lineage>
</organism>
<feature type="compositionally biased region" description="Polar residues" evidence="2">
    <location>
        <begin position="735"/>
        <end position="758"/>
    </location>
</feature>
<accession>A0A9P7N9P0</accession>
<feature type="compositionally biased region" description="Polar residues" evidence="2">
    <location>
        <begin position="779"/>
        <end position="789"/>
    </location>
</feature>
<dbReference type="InterPro" id="IPR036420">
    <property type="entry name" value="BRCT_dom_sf"/>
</dbReference>
<dbReference type="InterPro" id="IPR059215">
    <property type="entry name" value="BRCT2_TopBP1-like"/>
</dbReference>
<dbReference type="PANTHER" id="PTHR13561:SF20">
    <property type="entry name" value="DNA TOPOISOMERASE 2-BINDING PROTEIN 1"/>
    <property type="match status" value="1"/>
</dbReference>
<dbReference type="CDD" id="cd18433">
    <property type="entry name" value="BRCT_Rad4_rpt3"/>
    <property type="match status" value="1"/>
</dbReference>
<evidence type="ECO:0000313" key="4">
    <source>
        <dbReference type="EMBL" id="KAG6004303.1"/>
    </source>
</evidence>
<evidence type="ECO:0000256" key="1">
    <source>
        <dbReference type="ARBA" id="ARBA00022737"/>
    </source>
</evidence>
<dbReference type="CDD" id="cd17731">
    <property type="entry name" value="BRCT_TopBP1_rpt2_like"/>
    <property type="match status" value="1"/>
</dbReference>
<evidence type="ECO:0000313" key="5">
    <source>
        <dbReference type="Proteomes" id="UP000748025"/>
    </source>
</evidence>